<reference evidence="1" key="1">
    <citation type="journal article" date="2018" name="Virology">
        <title>A giant virus infecting green algae encodes key fermentation genes.</title>
        <authorList>
            <person name="Schvarcz C.R."/>
            <person name="Steward G.F."/>
        </authorList>
    </citation>
    <scope>NUCLEOTIDE SEQUENCE [LARGE SCALE GENOMIC DNA]</scope>
</reference>
<sequence length="166" mass="19383">MHQNHELLMMGLTRFFSKPEHIEPVVCIVKGTSDISLRLIDWFITNYAKKNNSIAVTNDSTQFNIYHSYRTQLKTYSKHQFDPFRRHERIRFVYGDNERGEIIETTVGQLNFFRWAIENNIISYIRENKKDIEEAMVKSGAVAASSSKEKGSSEILHRCKTTVSFD</sequence>
<dbReference type="EMBL" id="KY322437">
    <property type="protein sequence ID" value="AUF82341.1"/>
    <property type="molecule type" value="Genomic_DNA"/>
</dbReference>
<gene>
    <name evidence="1" type="ORF">TetV_249</name>
</gene>
<evidence type="ECO:0000313" key="1">
    <source>
        <dbReference type="EMBL" id="AUF82341.1"/>
    </source>
</evidence>
<dbReference type="Proteomes" id="UP000244773">
    <property type="component" value="Segment"/>
</dbReference>
<evidence type="ECO:0000313" key="2">
    <source>
        <dbReference type="Proteomes" id="UP000244773"/>
    </source>
</evidence>
<dbReference type="Pfam" id="PF23827">
    <property type="entry name" value="DUF7197"/>
    <property type="match status" value="1"/>
</dbReference>
<dbReference type="InterPro" id="IPR055621">
    <property type="entry name" value="DUF7197"/>
</dbReference>
<keyword evidence="2" id="KW-1185">Reference proteome</keyword>
<accession>A0A2P0VN66</accession>
<name>A0A2P0VN66_9VIRU</name>
<protein>
    <submittedName>
        <fullName evidence="1">Uncharacterized protein</fullName>
    </submittedName>
</protein>
<proteinExistence type="predicted"/>
<organism evidence="1">
    <name type="scientific">Tetraselmis virus 1</name>
    <dbReference type="NCBI Taxonomy" id="2060617"/>
    <lineage>
        <taxon>Viruses</taxon>
        <taxon>Varidnaviria</taxon>
        <taxon>Bamfordvirae</taxon>
        <taxon>Nucleocytoviricota</taxon>
        <taxon>Megaviricetes</taxon>
        <taxon>Imitervirales</taxon>
        <taxon>Allomimiviridae</taxon>
        <taxon>Oceanusvirus</taxon>
        <taxon>Oceanusvirus kaneohense</taxon>
    </lineage>
</organism>